<dbReference type="EMBL" id="UZAI01012350">
    <property type="protein sequence ID" value="VDP09998.1"/>
    <property type="molecule type" value="Genomic_DNA"/>
</dbReference>
<dbReference type="InterPro" id="IPR027417">
    <property type="entry name" value="P-loop_NTPase"/>
</dbReference>
<dbReference type="Gene3D" id="3.40.50.300">
    <property type="entry name" value="P-loop containing nucleotide triphosphate hydrolases"/>
    <property type="match status" value="1"/>
</dbReference>
<proteinExistence type="predicted"/>
<protein>
    <submittedName>
        <fullName evidence="1">Uncharacterized protein</fullName>
    </submittedName>
</protein>
<name>A0A183MDB9_9TREM</name>
<evidence type="ECO:0000313" key="1">
    <source>
        <dbReference type="EMBL" id="VDP09998.1"/>
    </source>
</evidence>
<dbReference type="STRING" id="48269.A0A183MDB9"/>
<organism evidence="1 2">
    <name type="scientific">Schistosoma margrebowiei</name>
    <dbReference type="NCBI Taxonomy" id="48269"/>
    <lineage>
        <taxon>Eukaryota</taxon>
        <taxon>Metazoa</taxon>
        <taxon>Spiralia</taxon>
        <taxon>Lophotrochozoa</taxon>
        <taxon>Platyhelminthes</taxon>
        <taxon>Trematoda</taxon>
        <taxon>Digenea</taxon>
        <taxon>Strigeidida</taxon>
        <taxon>Schistosomatoidea</taxon>
        <taxon>Schistosomatidae</taxon>
        <taxon>Schistosoma</taxon>
    </lineage>
</organism>
<gene>
    <name evidence="1" type="ORF">SMRZ_LOCUS14044</name>
</gene>
<keyword evidence="2" id="KW-1185">Reference proteome</keyword>
<reference evidence="1 2" key="1">
    <citation type="submission" date="2018-11" db="EMBL/GenBank/DDBJ databases">
        <authorList>
            <consortium name="Pathogen Informatics"/>
        </authorList>
    </citation>
    <scope>NUCLEOTIDE SEQUENCE [LARGE SCALE GENOMIC DNA]</scope>
    <source>
        <strain evidence="1 2">Zambia</strain>
    </source>
</reference>
<dbReference type="AlphaFoldDB" id="A0A183MDB9"/>
<sequence length="87" mass="10043">MRNPITVSVNNNINNTNNNTTLSNELHTPSELLQYYAIVPLEQKLDTLWTFLQSHCKKKIIVFFSTQKQVRHCVCTVVANLHLFLSL</sequence>
<evidence type="ECO:0000313" key="2">
    <source>
        <dbReference type="Proteomes" id="UP000277204"/>
    </source>
</evidence>
<dbReference type="Proteomes" id="UP000277204">
    <property type="component" value="Unassembled WGS sequence"/>
</dbReference>
<accession>A0A183MDB9</accession>